<evidence type="ECO:0000313" key="5">
    <source>
        <dbReference type="Proteomes" id="UP001215503"/>
    </source>
</evidence>
<comment type="similarity">
    <text evidence="1">Belongs to the SfsA family.</text>
</comment>
<feature type="domain" description="SfsA N-terminal OB" evidence="3">
    <location>
        <begin position="13"/>
        <end position="77"/>
    </location>
</feature>
<dbReference type="CDD" id="cd22359">
    <property type="entry name" value="SfsA-like_bacterial"/>
    <property type="match status" value="1"/>
</dbReference>
<dbReference type="InterPro" id="IPR041465">
    <property type="entry name" value="SfsA_N"/>
</dbReference>
<dbReference type="PANTHER" id="PTHR30545:SF2">
    <property type="entry name" value="SUGAR FERMENTATION STIMULATION PROTEIN A"/>
    <property type="match status" value="1"/>
</dbReference>
<gene>
    <name evidence="1 4" type="primary">sfsA</name>
    <name evidence="4" type="ORF">P2G67_00550</name>
</gene>
<dbReference type="Gene3D" id="3.40.1350.60">
    <property type="match status" value="1"/>
</dbReference>
<evidence type="ECO:0000256" key="1">
    <source>
        <dbReference type="HAMAP-Rule" id="MF_00095"/>
    </source>
</evidence>
<accession>A0ABT5YHP5</accession>
<keyword evidence="5" id="KW-1185">Reference proteome</keyword>
<protein>
    <recommendedName>
        <fullName evidence="1">Sugar fermentation stimulation protein homolog</fullName>
    </recommendedName>
</protein>
<dbReference type="Gene3D" id="2.40.50.580">
    <property type="match status" value="1"/>
</dbReference>
<evidence type="ECO:0000313" key="4">
    <source>
        <dbReference type="EMBL" id="MDF2094459.1"/>
    </source>
</evidence>
<dbReference type="RefSeq" id="WP_275818987.1">
    <property type="nucleotide sequence ID" value="NZ_JARHUD010000001.1"/>
</dbReference>
<dbReference type="Proteomes" id="UP001215503">
    <property type="component" value="Unassembled WGS sequence"/>
</dbReference>
<sequence>MDLPSPLHRGRLLRRYKRFLADVRLDDGREVTAHCANPGSMLGLLAEGAEVWLAGNSDPKRKLAWSWEMVRADGVLVPVNTSNPNRIVPEALAAGALPELSGYDLIRREVRYGQGSRIDLLLQGPERPACYVEIKNVHLRRDGMAAFPDSVTARGTRHLKELVDMVGAGARAVLLFIVQREDCEAFTVAGDLDPAYAEALELAARAGVEVLCYDCSVTLESVDLRRWLPTAFDWKRAL</sequence>
<reference evidence="4 5" key="1">
    <citation type="submission" date="2023-03" db="EMBL/GenBank/DDBJ databases">
        <title>Fodinicurvata sp. CAU 1616 isolated from sea sendiment.</title>
        <authorList>
            <person name="Kim W."/>
        </authorList>
    </citation>
    <scope>NUCLEOTIDE SEQUENCE [LARGE SCALE GENOMIC DNA]</scope>
    <source>
        <strain evidence="4 5">CAU 1616</strain>
    </source>
</reference>
<dbReference type="Pfam" id="PF17746">
    <property type="entry name" value="SfsA_N"/>
    <property type="match status" value="1"/>
</dbReference>
<proteinExistence type="inferred from homology"/>
<dbReference type="EMBL" id="JARHUD010000001">
    <property type="protein sequence ID" value="MDF2094459.1"/>
    <property type="molecule type" value="Genomic_DNA"/>
</dbReference>
<dbReference type="NCBIfam" id="TIGR00230">
    <property type="entry name" value="sfsA"/>
    <property type="match status" value="1"/>
</dbReference>
<dbReference type="InterPro" id="IPR005224">
    <property type="entry name" value="SfsA"/>
</dbReference>
<dbReference type="HAMAP" id="MF_00095">
    <property type="entry name" value="SfsA"/>
    <property type="match status" value="1"/>
</dbReference>
<dbReference type="PANTHER" id="PTHR30545">
    <property type="entry name" value="SUGAR FERMENTATION STIMULATION PROTEIN A"/>
    <property type="match status" value="1"/>
</dbReference>
<name>A0ABT5YHP5_9PROT</name>
<feature type="domain" description="Sugar fermentation stimulation protein C-terminal" evidence="2">
    <location>
        <begin position="83"/>
        <end position="220"/>
    </location>
</feature>
<organism evidence="4 5">
    <name type="scientific">Aquibaculum arenosum</name>
    <dbReference type="NCBI Taxonomy" id="3032591"/>
    <lineage>
        <taxon>Bacteria</taxon>
        <taxon>Pseudomonadati</taxon>
        <taxon>Pseudomonadota</taxon>
        <taxon>Alphaproteobacteria</taxon>
        <taxon>Rhodospirillales</taxon>
        <taxon>Rhodovibrionaceae</taxon>
        <taxon>Aquibaculum</taxon>
    </lineage>
</organism>
<evidence type="ECO:0000259" key="3">
    <source>
        <dbReference type="Pfam" id="PF17746"/>
    </source>
</evidence>
<dbReference type="InterPro" id="IPR040452">
    <property type="entry name" value="SfsA_C"/>
</dbReference>
<dbReference type="Pfam" id="PF03749">
    <property type="entry name" value="SfsA"/>
    <property type="match status" value="1"/>
</dbReference>
<evidence type="ECO:0000259" key="2">
    <source>
        <dbReference type="Pfam" id="PF03749"/>
    </source>
</evidence>
<comment type="caution">
    <text evidence="4">The sequence shown here is derived from an EMBL/GenBank/DDBJ whole genome shotgun (WGS) entry which is preliminary data.</text>
</comment>